<dbReference type="AlphaFoldDB" id="A0A1E7L341"/>
<dbReference type="Pfam" id="PF00550">
    <property type="entry name" value="PP-binding"/>
    <property type="match status" value="1"/>
</dbReference>
<dbReference type="InterPro" id="IPR050091">
    <property type="entry name" value="PKS_NRPS_Biosynth_Enz"/>
</dbReference>
<dbReference type="PATRIC" id="fig|518642.10.peg.4055"/>
<dbReference type="InterPro" id="IPR042104">
    <property type="entry name" value="PKS_dehydratase_sf"/>
</dbReference>
<keyword evidence="8" id="KW-1185">Reference proteome</keyword>
<feature type="active site" description="Proton acceptor; for dehydratase activity" evidence="3">
    <location>
        <position position="695"/>
    </location>
</feature>
<keyword evidence="1" id="KW-0808">Transferase</keyword>
<dbReference type="EMBL" id="LJGW01000286">
    <property type="protein sequence ID" value="OEV10595.1"/>
    <property type="molecule type" value="Genomic_DNA"/>
</dbReference>
<evidence type="ECO:0000259" key="6">
    <source>
        <dbReference type="PROSITE" id="PS52019"/>
    </source>
</evidence>
<keyword evidence="2" id="KW-0511">Multifunctional enzyme</keyword>
<reference evidence="7 8" key="1">
    <citation type="journal article" date="2016" name="Front. Microbiol.">
        <title>Comparative Genomics Analysis of Streptomyces Species Reveals Their Adaptation to the Marine Environment and Their Diversity at the Genomic Level.</title>
        <authorList>
            <person name="Tian X."/>
            <person name="Zhang Z."/>
            <person name="Yang T."/>
            <person name="Chen M."/>
            <person name="Li J."/>
            <person name="Chen F."/>
            <person name="Yang J."/>
            <person name="Li W."/>
            <person name="Zhang B."/>
            <person name="Zhang Z."/>
            <person name="Wu J."/>
            <person name="Zhang C."/>
            <person name="Long L."/>
            <person name="Xiao J."/>
        </authorList>
    </citation>
    <scope>NUCLEOTIDE SEQUENCE [LARGE SCALE GENOMIC DNA]</scope>
    <source>
        <strain evidence="7 8">SCSIO 10429</strain>
    </source>
</reference>
<dbReference type="CDD" id="cd08953">
    <property type="entry name" value="KR_2_SDR_x"/>
    <property type="match status" value="1"/>
</dbReference>
<dbReference type="InterPro" id="IPR009081">
    <property type="entry name" value="PP-bd_ACP"/>
</dbReference>
<evidence type="ECO:0000313" key="7">
    <source>
        <dbReference type="EMBL" id="OEV10595.1"/>
    </source>
</evidence>
<dbReference type="PROSITE" id="PS50075">
    <property type="entry name" value="CARRIER"/>
    <property type="match status" value="1"/>
</dbReference>
<dbReference type="SMART" id="SM00822">
    <property type="entry name" value="PKS_KR"/>
    <property type="match status" value="1"/>
</dbReference>
<name>A0A1E7L341_9ACTN</name>
<evidence type="ECO:0000259" key="5">
    <source>
        <dbReference type="PROSITE" id="PS50075"/>
    </source>
</evidence>
<dbReference type="Pfam" id="PF08659">
    <property type="entry name" value="KR"/>
    <property type="match status" value="1"/>
</dbReference>
<comment type="caution">
    <text evidence="7">The sequence shown here is derived from an EMBL/GenBank/DDBJ whole genome shotgun (WGS) entry which is preliminary data.</text>
</comment>
<organism evidence="7 8">
    <name type="scientific">Streptomyces nanshensis</name>
    <dbReference type="NCBI Taxonomy" id="518642"/>
    <lineage>
        <taxon>Bacteria</taxon>
        <taxon>Bacillati</taxon>
        <taxon>Actinomycetota</taxon>
        <taxon>Actinomycetes</taxon>
        <taxon>Kitasatosporales</taxon>
        <taxon>Streptomycetaceae</taxon>
        <taxon>Streptomyces</taxon>
    </lineage>
</organism>
<feature type="region of interest" description="C-terminal hotdog fold" evidence="3">
    <location>
        <begin position="805"/>
        <end position="949"/>
    </location>
</feature>
<dbReference type="Gene3D" id="3.10.129.110">
    <property type="entry name" value="Polyketide synthase dehydratase"/>
    <property type="match status" value="1"/>
</dbReference>
<dbReference type="Gene3D" id="3.40.50.720">
    <property type="entry name" value="NAD(P)-binding Rossmann-like Domain"/>
    <property type="match status" value="1"/>
</dbReference>
<dbReference type="GO" id="GO:0004312">
    <property type="term" value="F:fatty acid synthase activity"/>
    <property type="evidence" value="ECO:0007669"/>
    <property type="project" value="TreeGrafter"/>
</dbReference>
<dbReference type="InterPro" id="IPR036291">
    <property type="entry name" value="NAD(P)-bd_dom_sf"/>
</dbReference>
<dbReference type="Pfam" id="PF14765">
    <property type="entry name" value="PS-DH"/>
    <property type="match status" value="1"/>
</dbReference>
<protein>
    <submittedName>
        <fullName evidence="7">Uncharacterized protein</fullName>
    </submittedName>
</protein>
<dbReference type="InterPro" id="IPR049900">
    <property type="entry name" value="PKS_mFAS_DH"/>
</dbReference>
<feature type="domain" description="PKS/mFAS DH" evidence="6">
    <location>
        <begin position="664"/>
        <end position="949"/>
    </location>
</feature>
<gene>
    <name evidence="7" type="ORF">AN218_16810</name>
</gene>
<dbReference type="InterPro" id="IPR036736">
    <property type="entry name" value="ACP-like_sf"/>
</dbReference>
<accession>A0A1E7L341</accession>
<evidence type="ECO:0000256" key="1">
    <source>
        <dbReference type="ARBA" id="ARBA00022679"/>
    </source>
</evidence>
<dbReference type="Gene3D" id="1.10.1200.10">
    <property type="entry name" value="ACP-like"/>
    <property type="match status" value="1"/>
</dbReference>
<feature type="region of interest" description="N-terminal hotdog fold" evidence="3">
    <location>
        <begin position="664"/>
        <end position="793"/>
    </location>
</feature>
<feature type="compositionally biased region" description="Low complexity" evidence="4">
    <location>
        <begin position="27"/>
        <end position="52"/>
    </location>
</feature>
<feature type="active site" description="Proton donor; for dehydratase activity" evidence="3">
    <location>
        <position position="866"/>
    </location>
</feature>
<feature type="domain" description="Carrier" evidence="5">
    <location>
        <begin position="61"/>
        <end position="141"/>
    </location>
</feature>
<evidence type="ECO:0000313" key="8">
    <source>
        <dbReference type="Proteomes" id="UP000176005"/>
    </source>
</evidence>
<dbReference type="Proteomes" id="UP000176005">
    <property type="component" value="Unassembled WGS sequence"/>
</dbReference>
<dbReference type="InterPro" id="IPR057326">
    <property type="entry name" value="KR_dom"/>
</dbReference>
<dbReference type="InterPro" id="IPR013968">
    <property type="entry name" value="PKS_KR"/>
</dbReference>
<evidence type="ECO:0000256" key="2">
    <source>
        <dbReference type="ARBA" id="ARBA00023268"/>
    </source>
</evidence>
<dbReference type="PROSITE" id="PS52019">
    <property type="entry name" value="PKS_MFAS_DH"/>
    <property type="match status" value="1"/>
</dbReference>
<dbReference type="PANTHER" id="PTHR43775:SF51">
    <property type="entry name" value="INACTIVE PHENOLPHTHIOCEROL SYNTHESIS POLYKETIDE SYNTHASE TYPE I PKS1-RELATED"/>
    <property type="match status" value="1"/>
</dbReference>
<proteinExistence type="predicted"/>
<sequence length="976" mass="101419">VSAPVSPPDTPPDTPPPAAAPVPAPVPARAAGADTGTDTARGTRTSTDAATGAGNGTGNRISADTVREVLVDTVAEKTGYPADLVDPGLDLEAELGIDSIKRVQMIGVVQDRFPELPVVRPEQLGELRTIDQLVGHLVGEAGAADPKAPSPAAEFRSAAGEERTRRHRVELVGLPPADRLARPFPAEPVAVVADRGEPHATALAGRLAHEGWTVRRVDLSAYTDIGALEEEFAAATSGPLHLALAVLGTEPDALAAERRLTETVLFAKHARNGLRTGGAHRAAFVTLTRLDGGLGLLGTAEPEAALVGGAGGVVKTLAAEEPELFCRAVDLHPGLDADTSADLLLAELHDAASDTLEVGVDASGTRRTVTPGRHPARTASSEVDVHGAPKPLVTADDVFVVLGGGRGITALCVAALAEHCPARFLLLGRSPLDQEPEWAAAVPDADLKAAVVARLRSGGDRPDPGEAERRYGALRAQREIRATLARIEAAGGTATYHSVDVTDAGAVRAVLAGHRVTGVVHGAGVLADAPLAHKTAEQVERVCSPKLRGLTTVLGAVDPAGLRHLVLFTSVAGLLGNAGQADYAAANEALCRFAASWRHRRPGQHVVAIDWGAWDGGMVGPELRELFTSRGVRLLAPATGARAFVEQFAADALDETRVLVGEAEPLYGTRPAAAPALVARRSLDGLERDPVILDHRIGAHPVLPATFGLGWLVNFAERAHPGLRVVRARDFAVHSGIVFDEGPAGDRRMELTGGEVAGDRVVVRAAVRDDGDGDRSVPVSHYAVTLELAAEAEAAPALPVRPSGTGAADASGLYTGAAQFHGPQLQGMREILEFTAERLVVRCRLADRTVADGAFAGRAHSPVLADVLLQGPSVLGGRVLGQACLPLGIAQADYYAPLPDDRDFLLVADEPRRADGGLTVNATAVDPSGRVLVRFTGVTFVATPAMSDKFAEAVAHWQNRTTAADTLPGNGRGSPN</sequence>
<feature type="region of interest" description="Disordered" evidence="4">
    <location>
        <begin position="1"/>
        <end position="60"/>
    </location>
</feature>
<evidence type="ECO:0000256" key="4">
    <source>
        <dbReference type="SAM" id="MobiDB-lite"/>
    </source>
</evidence>
<evidence type="ECO:0000256" key="3">
    <source>
        <dbReference type="PROSITE-ProRule" id="PRU01363"/>
    </source>
</evidence>
<dbReference type="SUPFAM" id="SSF47336">
    <property type="entry name" value="ACP-like"/>
    <property type="match status" value="1"/>
</dbReference>
<dbReference type="GO" id="GO:0006633">
    <property type="term" value="P:fatty acid biosynthetic process"/>
    <property type="evidence" value="ECO:0007669"/>
    <property type="project" value="TreeGrafter"/>
</dbReference>
<feature type="compositionally biased region" description="Pro residues" evidence="4">
    <location>
        <begin position="1"/>
        <end position="26"/>
    </location>
</feature>
<dbReference type="InterPro" id="IPR049551">
    <property type="entry name" value="PKS_DH_C"/>
</dbReference>
<dbReference type="PANTHER" id="PTHR43775">
    <property type="entry name" value="FATTY ACID SYNTHASE"/>
    <property type="match status" value="1"/>
</dbReference>
<feature type="non-terminal residue" evidence="7">
    <location>
        <position position="1"/>
    </location>
</feature>
<dbReference type="SUPFAM" id="SSF51735">
    <property type="entry name" value="NAD(P)-binding Rossmann-fold domains"/>
    <property type="match status" value="2"/>
</dbReference>